<proteinExistence type="inferred from homology"/>
<evidence type="ECO:0000313" key="9">
    <source>
        <dbReference type="Proteomes" id="UP001501508"/>
    </source>
</evidence>
<dbReference type="RefSeq" id="WP_345032568.1">
    <property type="nucleotide sequence ID" value="NZ_BAABEY010000036.1"/>
</dbReference>
<dbReference type="NCBIfam" id="TIGR02937">
    <property type="entry name" value="sigma70-ECF"/>
    <property type="match status" value="1"/>
</dbReference>
<feature type="domain" description="RNA polymerase sigma factor 70 region 4 type 2" evidence="7">
    <location>
        <begin position="121"/>
        <end position="173"/>
    </location>
</feature>
<accession>A0ABP8MBI1</accession>
<keyword evidence="5" id="KW-0804">Transcription</keyword>
<organism evidence="8 9">
    <name type="scientific">Ravibacter arvi</name>
    <dbReference type="NCBI Taxonomy" id="2051041"/>
    <lineage>
        <taxon>Bacteria</taxon>
        <taxon>Pseudomonadati</taxon>
        <taxon>Bacteroidota</taxon>
        <taxon>Cytophagia</taxon>
        <taxon>Cytophagales</taxon>
        <taxon>Spirosomataceae</taxon>
        <taxon>Ravibacter</taxon>
    </lineage>
</organism>
<dbReference type="InterPro" id="IPR039425">
    <property type="entry name" value="RNA_pol_sigma-70-like"/>
</dbReference>
<dbReference type="PANTHER" id="PTHR43133">
    <property type="entry name" value="RNA POLYMERASE ECF-TYPE SIGMA FACTO"/>
    <property type="match status" value="1"/>
</dbReference>
<evidence type="ECO:0000256" key="4">
    <source>
        <dbReference type="ARBA" id="ARBA00023125"/>
    </source>
</evidence>
<dbReference type="InterPro" id="IPR036388">
    <property type="entry name" value="WH-like_DNA-bd_sf"/>
</dbReference>
<dbReference type="InterPro" id="IPR014284">
    <property type="entry name" value="RNA_pol_sigma-70_dom"/>
</dbReference>
<dbReference type="SUPFAM" id="SSF88659">
    <property type="entry name" value="Sigma3 and sigma4 domains of RNA polymerase sigma factors"/>
    <property type="match status" value="1"/>
</dbReference>
<dbReference type="Pfam" id="PF08281">
    <property type="entry name" value="Sigma70_r4_2"/>
    <property type="match status" value="1"/>
</dbReference>
<evidence type="ECO:0000256" key="1">
    <source>
        <dbReference type="ARBA" id="ARBA00010641"/>
    </source>
</evidence>
<comment type="caution">
    <text evidence="8">The sequence shown here is derived from an EMBL/GenBank/DDBJ whole genome shotgun (WGS) entry which is preliminary data.</text>
</comment>
<keyword evidence="3" id="KW-0731">Sigma factor</keyword>
<dbReference type="Gene3D" id="1.10.1740.10">
    <property type="match status" value="1"/>
</dbReference>
<keyword evidence="4" id="KW-0238">DNA-binding</keyword>
<dbReference type="EMBL" id="BAABEY010000036">
    <property type="protein sequence ID" value="GAA4446710.1"/>
    <property type="molecule type" value="Genomic_DNA"/>
</dbReference>
<dbReference type="CDD" id="cd06171">
    <property type="entry name" value="Sigma70_r4"/>
    <property type="match status" value="1"/>
</dbReference>
<dbReference type="InterPro" id="IPR013325">
    <property type="entry name" value="RNA_pol_sigma_r2"/>
</dbReference>
<name>A0ABP8MBI1_9BACT</name>
<sequence length="199" mass="23498">MHSDEELVQLFVVTQKNSFFEELYARYADKVYRKCLTLVKDTARAEDFTHDIFLKLIFKLGSFKEEARFSTWLYSITYNYCMDQLRVNKKRGETNLDEELEVPDEDTDVSVLIEEKDADAQRLQRAIDHLSTEERSILMMKYLDDLSIRDIAGVFRITESAVKMRLLRSRENLRKRYLEAVILVICFLAKLISEIIGKF</sequence>
<dbReference type="SUPFAM" id="SSF88946">
    <property type="entry name" value="Sigma2 domain of RNA polymerase sigma factors"/>
    <property type="match status" value="1"/>
</dbReference>
<comment type="similarity">
    <text evidence="1">Belongs to the sigma-70 factor family. ECF subfamily.</text>
</comment>
<dbReference type="Pfam" id="PF04542">
    <property type="entry name" value="Sigma70_r2"/>
    <property type="match status" value="1"/>
</dbReference>
<dbReference type="InterPro" id="IPR007627">
    <property type="entry name" value="RNA_pol_sigma70_r2"/>
</dbReference>
<dbReference type="InterPro" id="IPR013249">
    <property type="entry name" value="RNA_pol_sigma70_r4_t2"/>
</dbReference>
<protein>
    <submittedName>
        <fullName evidence="8">RNA polymerase sigma factor</fullName>
    </submittedName>
</protein>
<dbReference type="Proteomes" id="UP001501508">
    <property type="component" value="Unassembled WGS sequence"/>
</dbReference>
<dbReference type="InterPro" id="IPR013324">
    <property type="entry name" value="RNA_pol_sigma_r3/r4-like"/>
</dbReference>
<evidence type="ECO:0000259" key="7">
    <source>
        <dbReference type="Pfam" id="PF08281"/>
    </source>
</evidence>
<gene>
    <name evidence="8" type="ORF">GCM10023091_40290</name>
</gene>
<dbReference type="PANTHER" id="PTHR43133:SF8">
    <property type="entry name" value="RNA POLYMERASE SIGMA FACTOR HI_1459-RELATED"/>
    <property type="match status" value="1"/>
</dbReference>
<evidence type="ECO:0000313" key="8">
    <source>
        <dbReference type="EMBL" id="GAA4446710.1"/>
    </source>
</evidence>
<dbReference type="Gene3D" id="1.10.10.10">
    <property type="entry name" value="Winged helix-like DNA-binding domain superfamily/Winged helix DNA-binding domain"/>
    <property type="match status" value="1"/>
</dbReference>
<evidence type="ECO:0000256" key="3">
    <source>
        <dbReference type="ARBA" id="ARBA00023082"/>
    </source>
</evidence>
<reference evidence="9" key="1">
    <citation type="journal article" date="2019" name="Int. J. Syst. Evol. Microbiol.">
        <title>The Global Catalogue of Microorganisms (GCM) 10K type strain sequencing project: providing services to taxonomists for standard genome sequencing and annotation.</title>
        <authorList>
            <consortium name="The Broad Institute Genomics Platform"/>
            <consortium name="The Broad Institute Genome Sequencing Center for Infectious Disease"/>
            <person name="Wu L."/>
            <person name="Ma J."/>
        </authorList>
    </citation>
    <scope>NUCLEOTIDE SEQUENCE [LARGE SCALE GENOMIC DNA]</scope>
    <source>
        <strain evidence="9">JCM 31920</strain>
    </source>
</reference>
<feature type="domain" description="RNA polymerase sigma-70 region 2" evidence="6">
    <location>
        <begin position="23"/>
        <end position="90"/>
    </location>
</feature>
<evidence type="ECO:0000256" key="5">
    <source>
        <dbReference type="ARBA" id="ARBA00023163"/>
    </source>
</evidence>
<evidence type="ECO:0000259" key="6">
    <source>
        <dbReference type="Pfam" id="PF04542"/>
    </source>
</evidence>
<keyword evidence="2" id="KW-0805">Transcription regulation</keyword>
<keyword evidence="9" id="KW-1185">Reference proteome</keyword>
<evidence type="ECO:0000256" key="2">
    <source>
        <dbReference type="ARBA" id="ARBA00023015"/>
    </source>
</evidence>